<dbReference type="AlphaFoldDB" id="A0A2A9NED6"/>
<dbReference type="Proteomes" id="UP000242287">
    <property type="component" value="Unassembled WGS sequence"/>
</dbReference>
<evidence type="ECO:0000256" key="1">
    <source>
        <dbReference type="SAM" id="MobiDB-lite"/>
    </source>
</evidence>
<name>A0A2A9NED6_9AGAR</name>
<organism evidence="2 3">
    <name type="scientific">Amanita thiersii Skay4041</name>
    <dbReference type="NCBI Taxonomy" id="703135"/>
    <lineage>
        <taxon>Eukaryota</taxon>
        <taxon>Fungi</taxon>
        <taxon>Dikarya</taxon>
        <taxon>Basidiomycota</taxon>
        <taxon>Agaricomycotina</taxon>
        <taxon>Agaricomycetes</taxon>
        <taxon>Agaricomycetidae</taxon>
        <taxon>Agaricales</taxon>
        <taxon>Pluteineae</taxon>
        <taxon>Amanitaceae</taxon>
        <taxon>Amanita</taxon>
    </lineage>
</organism>
<accession>A0A2A9NED6</accession>
<protein>
    <submittedName>
        <fullName evidence="2">Uncharacterized protein</fullName>
    </submittedName>
</protein>
<keyword evidence="3" id="KW-1185">Reference proteome</keyword>
<evidence type="ECO:0000313" key="2">
    <source>
        <dbReference type="EMBL" id="PFH49365.1"/>
    </source>
</evidence>
<evidence type="ECO:0000313" key="3">
    <source>
        <dbReference type="Proteomes" id="UP000242287"/>
    </source>
</evidence>
<reference evidence="2 3" key="1">
    <citation type="submission" date="2014-02" db="EMBL/GenBank/DDBJ databases">
        <title>Transposable element dynamics among asymbiotic and ectomycorrhizal Amanita fungi.</title>
        <authorList>
            <consortium name="DOE Joint Genome Institute"/>
            <person name="Hess J."/>
            <person name="Skrede I."/>
            <person name="Wolfe B."/>
            <person name="LaButti K."/>
            <person name="Ohm R.A."/>
            <person name="Grigoriev I.V."/>
            <person name="Pringle A."/>
        </authorList>
    </citation>
    <scope>NUCLEOTIDE SEQUENCE [LARGE SCALE GENOMIC DNA]</scope>
    <source>
        <strain evidence="2 3">SKay4041</strain>
    </source>
</reference>
<sequence length="488" mass="54332">MTYDDVWSFNLRTFVDEGEDEDPSHPLVAPGSCDLARSEDQWLKDLDITSREETVNYKPNPFSIAKINAISRASKDSTISAPTTYMSNSITPAQPKKLTTGNRQATIIDGFRKQAQLPRTTCSTILKTDSVFTLETQKCVPRDSNDQTTARSTTVGLDLPAEILHSPVDTDTIKFTYLQDNSKLVADLKEKQIKEASPRIYAPSTEEFQDTNQTEFVKVTHATKFTLPVVSSSGTTTRPRIQTARPSFRKRGIYLCFSHAAPPFVTNSIFLPIARSKMRACKTSKIYNASLPQDINLSYLHLTPMKENAGNGHRLYDTDLSSDDTLVASPTLPHLDQPKVVSPPLGKRKPPAYQSVDSDQDWSTFPRKKVKARPRGVAKITRPFRLPGISMPGEKTGMSATSERRVITFLPPPLQLDQVSNLSKDHTPSQVSKAVGGNFIPARPPSFIPVNDDIQALVDTTAIANRYPQAHQVKRQRFGNYFNHRVAE</sequence>
<dbReference type="STRING" id="703135.A0A2A9NED6"/>
<dbReference type="OrthoDB" id="3271131at2759"/>
<gene>
    <name evidence="2" type="ORF">AMATHDRAFT_4954</name>
</gene>
<feature type="region of interest" description="Disordered" evidence="1">
    <location>
        <begin position="331"/>
        <end position="374"/>
    </location>
</feature>
<proteinExistence type="predicted"/>
<dbReference type="EMBL" id="KZ302031">
    <property type="protein sequence ID" value="PFH49365.1"/>
    <property type="molecule type" value="Genomic_DNA"/>
</dbReference>